<dbReference type="EMBL" id="AOGT01001798">
    <property type="protein sequence ID" value="EMG46964.1"/>
    <property type="molecule type" value="Genomic_DNA"/>
</dbReference>
<dbReference type="eggNOG" id="ENOG502QSCZ">
    <property type="taxonomic scope" value="Eukaryota"/>
</dbReference>
<protein>
    <submittedName>
        <fullName evidence="2">Uncharacterized protein</fullName>
    </submittedName>
</protein>
<dbReference type="OMA" id="IFKDAHW"/>
<name>M3JX29_CANMX</name>
<organism evidence="2 3">
    <name type="scientific">Candida maltosa (strain Xu316)</name>
    <name type="common">Yeast</name>
    <dbReference type="NCBI Taxonomy" id="1245528"/>
    <lineage>
        <taxon>Eukaryota</taxon>
        <taxon>Fungi</taxon>
        <taxon>Dikarya</taxon>
        <taxon>Ascomycota</taxon>
        <taxon>Saccharomycotina</taxon>
        <taxon>Pichiomycetes</taxon>
        <taxon>Debaryomycetaceae</taxon>
        <taxon>Candida/Lodderomyces clade</taxon>
        <taxon>Candida</taxon>
    </lineage>
</organism>
<reference evidence="2 3" key="1">
    <citation type="submission" date="2013-02" db="EMBL/GenBank/DDBJ databases">
        <title>Genome sequence of Candida maltosa Xu316, a potential industrial strain for xylitol and ethanol production.</title>
        <authorList>
            <person name="Yu J."/>
            <person name="Wang Q."/>
            <person name="Geng X."/>
            <person name="Bao W."/>
            <person name="He P."/>
            <person name="Cai J."/>
        </authorList>
    </citation>
    <scope>NUCLEOTIDE SEQUENCE [LARGE SCALE GENOMIC DNA]</scope>
    <source>
        <strain evidence="3">Xu316</strain>
    </source>
</reference>
<evidence type="ECO:0000256" key="1">
    <source>
        <dbReference type="SAM" id="MobiDB-lite"/>
    </source>
</evidence>
<evidence type="ECO:0000313" key="3">
    <source>
        <dbReference type="Proteomes" id="UP000011777"/>
    </source>
</evidence>
<gene>
    <name evidence="2" type="ORF">G210_2774</name>
</gene>
<dbReference type="HOGENOM" id="CLU_066478_0_0_1"/>
<proteinExistence type="predicted"/>
<evidence type="ECO:0000313" key="2">
    <source>
        <dbReference type="EMBL" id="EMG46964.1"/>
    </source>
</evidence>
<dbReference type="STRING" id="1245528.M3JX29"/>
<keyword evidence="3" id="KW-1185">Reference proteome</keyword>
<feature type="compositionally biased region" description="Polar residues" evidence="1">
    <location>
        <begin position="155"/>
        <end position="165"/>
    </location>
</feature>
<feature type="region of interest" description="Disordered" evidence="1">
    <location>
        <begin position="64"/>
        <end position="191"/>
    </location>
</feature>
<dbReference type="AlphaFoldDB" id="M3JX29"/>
<dbReference type="Proteomes" id="UP000011777">
    <property type="component" value="Unassembled WGS sequence"/>
</dbReference>
<sequence>MLGLTSKRIAVSGLRTQIRLNSSTNGKDVSFNLDDIFKRIDQVTVKAVEIKKKLDSEKALKRINMKNRKISGNETETTGAPRSSQPRRNFAPRRDQQDGEQSAQRQPSSGEPRGDGQKASFNSSPFKPRDGSFTPRDGSYQPRSYNRERGDQGNRRVSGSNQQGRNGPRGSNRAPRQVPRVPAVAKPITSKQLKPESLKPEITPEKFFYGKVPSVGATVSSRLASIAKLSLEDSKYPYMLPKNVIDQASPTKHNKFILQKNWNIEPDTEIMKERVQTIVLGQKRDFQIPGEKTELAVKTAHNININPTLNADQKSSMFNIVNGLVDIKNIFKDAHWKKSATK</sequence>
<feature type="compositionally biased region" description="Polar residues" evidence="1">
    <location>
        <begin position="70"/>
        <end position="87"/>
    </location>
</feature>
<comment type="caution">
    <text evidence="2">The sequence shown here is derived from an EMBL/GenBank/DDBJ whole genome shotgun (WGS) entry which is preliminary data.</text>
</comment>
<accession>M3JX29</accession>
<feature type="compositionally biased region" description="Basic and acidic residues" evidence="1">
    <location>
        <begin position="145"/>
        <end position="154"/>
    </location>
</feature>
<feature type="compositionally biased region" description="Polar residues" evidence="1">
    <location>
        <begin position="99"/>
        <end position="109"/>
    </location>
</feature>
<dbReference type="OrthoDB" id="4019734at2759"/>